<dbReference type="GO" id="GO:0003700">
    <property type="term" value="F:DNA-binding transcription factor activity"/>
    <property type="evidence" value="ECO:0007669"/>
    <property type="project" value="InterPro"/>
</dbReference>
<dbReference type="PANTHER" id="PTHR30537:SF5">
    <property type="entry name" value="HTH-TYPE TRANSCRIPTIONAL ACTIVATOR TTDR-RELATED"/>
    <property type="match status" value="1"/>
</dbReference>
<keyword evidence="3" id="KW-0238">DNA-binding</keyword>
<dbReference type="Pfam" id="PF00126">
    <property type="entry name" value="HTH_1"/>
    <property type="match status" value="1"/>
</dbReference>
<reference evidence="6 7" key="1">
    <citation type="journal article" date="2012" name="Int. J. Syst. Evol. Microbiol.">
        <title>Vibrio caribbeanicus sp. nov., isolated from the marine sponge Scleritoderma cyanea.</title>
        <authorList>
            <person name="Hoffmann M."/>
            <person name="Monday S.R."/>
            <person name="Allard M.W."/>
            <person name="Strain E.A."/>
            <person name="Whittaker P."/>
            <person name="Naum M."/>
            <person name="McCarthy P.J."/>
            <person name="Lopez J.V."/>
            <person name="Fischer M."/>
            <person name="Brown E.W."/>
        </authorList>
    </citation>
    <scope>NUCLEOTIDE SEQUENCE [LARGE SCALE GENOMIC DNA]</scope>
    <source>
        <strain evidence="7">DSMZ 21326</strain>
    </source>
</reference>
<dbReference type="InterPro" id="IPR058163">
    <property type="entry name" value="LysR-type_TF_proteobact-type"/>
</dbReference>
<dbReference type="EMBL" id="AEVT01000117">
    <property type="protein sequence ID" value="EGA68181.1"/>
    <property type="molecule type" value="Genomic_DNA"/>
</dbReference>
<sequence length="303" mass="34779">MHKMHKRFERYALFSEVANQLSFSKAADKLGISRSYLSSQIHQLEQELETSLLIRSTRSVRLTSAGEKILLKMQAINSSILQLEKELEHTESEVTGMLRITAPTIFSHRFLIDICREFQDIHPQIEFDLNVGYTREDLTKTNFDLAIRATTNPPENMVAKKLMPYQHICCASPQYLARYGEPTHPDQLVQHNCLSDPHLTEWAFFSDNTTIRVKTDGDMFINDNLLLLEAAIQGKGIIKMPDYLVRQALDSGALVQILPRYFINQSSIYLIYPPQLRGSTKLAAFTEFMQQWFASKHATHSLK</sequence>
<dbReference type="Pfam" id="PF03466">
    <property type="entry name" value="LysR_substrate"/>
    <property type="match status" value="1"/>
</dbReference>
<dbReference type="GeneID" id="95571417"/>
<proteinExistence type="inferred from homology"/>
<accession>E8MD05</accession>
<dbReference type="OrthoDB" id="9786526at2"/>
<evidence type="ECO:0000259" key="5">
    <source>
        <dbReference type="PROSITE" id="PS50931"/>
    </source>
</evidence>
<keyword evidence="2" id="KW-0805">Transcription regulation</keyword>
<evidence type="ECO:0000256" key="1">
    <source>
        <dbReference type="ARBA" id="ARBA00009437"/>
    </source>
</evidence>
<dbReference type="Proteomes" id="UP000006228">
    <property type="component" value="Unassembled WGS sequence"/>
</dbReference>
<dbReference type="SUPFAM" id="SSF53850">
    <property type="entry name" value="Periplasmic binding protein-like II"/>
    <property type="match status" value="1"/>
</dbReference>
<dbReference type="GO" id="GO:0006351">
    <property type="term" value="P:DNA-templated transcription"/>
    <property type="evidence" value="ECO:0007669"/>
    <property type="project" value="TreeGrafter"/>
</dbReference>
<dbReference type="eggNOG" id="COG0583">
    <property type="taxonomic scope" value="Bacteria"/>
</dbReference>
<keyword evidence="4" id="KW-0804">Transcription</keyword>
<dbReference type="Gene3D" id="1.10.10.10">
    <property type="entry name" value="Winged helix-like DNA-binding domain superfamily/Winged helix DNA-binding domain"/>
    <property type="match status" value="1"/>
</dbReference>
<dbReference type="InterPro" id="IPR036390">
    <property type="entry name" value="WH_DNA-bd_sf"/>
</dbReference>
<feature type="domain" description="HTH lysR-type" evidence="5">
    <location>
        <begin position="14"/>
        <end position="63"/>
    </location>
</feature>
<comment type="caution">
    <text evidence="6">The sequence shown here is derived from an EMBL/GenBank/DDBJ whole genome shotgun (WGS) entry which is preliminary data.</text>
</comment>
<dbReference type="AlphaFoldDB" id="E8MD05"/>
<evidence type="ECO:0000313" key="6">
    <source>
        <dbReference type="EMBL" id="EGA68181.1"/>
    </source>
</evidence>
<dbReference type="CDD" id="cd08422">
    <property type="entry name" value="PBP2_CrgA_like"/>
    <property type="match status" value="1"/>
</dbReference>
<evidence type="ECO:0000256" key="4">
    <source>
        <dbReference type="ARBA" id="ARBA00023163"/>
    </source>
</evidence>
<dbReference type="InterPro" id="IPR005119">
    <property type="entry name" value="LysR_subst-bd"/>
</dbReference>
<organism evidence="6 7">
    <name type="scientific">Vibrio sinaloensis DSM 21326</name>
    <dbReference type="NCBI Taxonomy" id="945550"/>
    <lineage>
        <taxon>Bacteria</taxon>
        <taxon>Pseudomonadati</taxon>
        <taxon>Pseudomonadota</taxon>
        <taxon>Gammaproteobacteria</taxon>
        <taxon>Vibrionales</taxon>
        <taxon>Vibrionaceae</taxon>
        <taxon>Vibrio</taxon>
        <taxon>Vibrio oreintalis group</taxon>
    </lineage>
</organism>
<gene>
    <name evidence="6" type="ORF">VISI1226_15611</name>
</gene>
<evidence type="ECO:0000313" key="7">
    <source>
        <dbReference type="Proteomes" id="UP000006228"/>
    </source>
</evidence>
<protein>
    <submittedName>
        <fullName evidence="6">LysR family substrate binding transcriptional regulator</fullName>
    </submittedName>
</protein>
<dbReference type="RefSeq" id="WP_008081306.1">
    <property type="nucleotide sequence ID" value="NZ_AEVT01000117.1"/>
</dbReference>
<name>E8MD05_PHOS4</name>
<dbReference type="PANTHER" id="PTHR30537">
    <property type="entry name" value="HTH-TYPE TRANSCRIPTIONAL REGULATOR"/>
    <property type="match status" value="1"/>
</dbReference>
<evidence type="ECO:0000256" key="3">
    <source>
        <dbReference type="ARBA" id="ARBA00023125"/>
    </source>
</evidence>
<comment type="similarity">
    <text evidence="1">Belongs to the LysR transcriptional regulatory family.</text>
</comment>
<dbReference type="SUPFAM" id="SSF46785">
    <property type="entry name" value="Winged helix' DNA-binding domain"/>
    <property type="match status" value="1"/>
</dbReference>
<dbReference type="InterPro" id="IPR000847">
    <property type="entry name" value="LysR_HTH_N"/>
</dbReference>
<evidence type="ECO:0000256" key="2">
    <source>
        <dbReference type="ARBA" id="ARBA00023015"/>
    </source>
</evidence>
<dbReference type="Gene3D" id="3.40.190.290">
    <property type="match status" value="1"/>
</dbReference>
<dbReference type="FunFam" id="1.10.10.10:FF:000001">
    <property type="entry name" value="LysR family transcriptional regulator"/>
    <property type="match status" value="1"/>
</dbReference>
<dbReference type="PROSITE" id="PS50931">
    <property type="entry name" value="HTH_LYSR"/>
    <property type="match status" value="1"/>
</dbReference>
<dbReference type="GO" id="GO:0043565">
    <property type="term" value="F:sequence-specific DNA binding"/>
    <property type="evidence" value="ECO:0007669"/>
    <property type="project" value="TreeGrafter"/>
</dbReference>
<dbReference type="InterPro" id="IPR036388">
    <property type="entry name" value="WH-like_DNA-bd_sf"/>
</dbReference>